<reference evidence="1 2" key="1">
    <citation type="submission" date="2017-04" db="EMBL/GenBank/DDBJ databases">
        <title>Kefir bacterial isolates.</title>
        <authorList>
            <person name="Kim Y."/>
            <person name="Blasche S."/>
            <person name="Patil K.R."/>
        </authorList>
    </citation>
    <scope>NUCLEOTIDE SEQUENCE [LARGE SCALE GENOMIC DNA]</scope>
    <source>
        <strain evidence="1 2">KR</strain>
    </source>
</reference>
<evidence type="ECO:0000313" key="1">
    <source>
        <dbReference type="EMBL" id="PAK78458.1"/>
    </source>
</evidence>
<sequence>MKKEDFVYQADCGDAPLVSLALQGTEILQEDLYFNEQVAVKIDRDGCVVFVEFEGNSNIYQIFSLSDNLIVHADKDNNLVSMVFRNIRWVDMETEPAVPQQSCGIIGRFLSALTRYVRKLL</sequence>
<keyword evidence="2" id="KW-1185">Reference proteome</keyword>
<evidence type="ECO:0000313" key="2">
    <source>
        <dbReference type="Proteomes" id="UP000216151"/>
    </source>
</evidence>
<organism evidence="1 2">
    <name type="scientific">Acetobacter fabarum</name>
    <dbReference type="NCBI Taxonomy" id="483199"/>
    <lineage>
        <taxon>Bacteria</taxon>
        <taxon>Pseudomonadati</taxon>
        <taxon>Pseudomonadota</taxon>
        <taxon>Alphaproteobacteria</taxon>
        <taxon>Acetobacterales</taxon>
        <taxon>Acetobacteraceae</taxon>
        <taxon>Acetobacter</taxon>
    </lineage>
</organism>
<name>A0A269XYW3_9PROT</name>
<dbReference type="EMBL" id="NCXK01000005">
    <property type="protein sequence ID" value="PAK78458.1"/>
    <property type="molecule type" value="Genomic_DNA"/>
</dbReference>
<dbReference type="Proteomes" id="UP000216151">
    <property type="component" value="Unassembled WGS sequence"/>
</dbReference>
<proteinExistence type="predicted"/>
<dbReference type="AlphaFoldDB" id="A0A269XYW3"/>
<gene>
    <name evidence="1" type="ORF">B8X00_06575</name>
</gene>
<comment type="caution">
    <text evidence="1">The sequence shown here is derived from an EMBL/GenBank/DDBJ whole genome shotgun (WGS) entry which is preliminary data.</text>
</comment>
<accession>A0A269XYW3</accession>
<protein>
    <submittedName>
        <fullName evidence="1">Uncharacterized protein</fullName>
    </submittedName>
</protein>